<feature type="region of interest" description="Disordered" evidence="1">
    <location>
        <begin position="1"/>
        <end position="31"/>
    </location>
</feature>
<evidence type="ECO:0000313" key="3">
    <source>
        <dbReference type="Proteomes" id="UP000256328"/>
    </source>
</evidence>
<name>A0A3D8QLG9_9HELO</name>
<dbReference type="Proteomes" id="UP000256328">
    <property type="component" value="Unassembled WGS sequence"/>
</dbReference>
<feature type="region of interest" description="Disordered" evidence="1">
    <location>
        <begin position="177"/>
        <end position="226"/>
    </location>
</feature>
<comment type="caution">
    <text evidence="2">The sequence shown here is derived from an EMBL/GenBank/DDBJ whole genome shotgun (WGS) entry which is preliminary data.</text>
</comment>
<reference evidence="2 3" key="1">
    <citation type="journal article" date="2018" name="IMA Fungus">
        <title>IMA Genome-F 9: Draft genome sequence of Annulohypoxylon stygium, Aspergillus mulundensis, Berkeleyomyces basicola (syn. Thielaviopsis basicola), Ceratocystis smalleyi, two Cercospora beticola strains, Coleophoma cylindrospora, Fusarium fracticaudum, Phialophora cf. hyalina, and Morchella septimelata.</title>
        <authorList>
            <person name="Wingfield B.D."/>
            <person name="Bills G.F."/>
            <person name="Dong Y."/>
            <person name="Huang W."/>
            <person name="Nel W.J."/>
            <person name="Swalarsk-Parry B.S."/>
            <person name="Vaghefi N."/>
            <person name="Wilken P.M."/>
            <person name="An Z."/>
            <person name="de Beer Z.W."/>
            <person name="De Vos L."/>
            <person name="Chen L."/>
            <person name="Duong T.A."/>
            <person name="Gao Y."/>
            <person name="Hammerbacher A."/>
            <person name="Kikkert J.R."/>
            <person name="Li Y."/>
            <person name="Li H."/>
            <person name="Li K."/>
            <person name="Li Q."/>
            <person name="Liu X."/>
            <person name="Ma X."/>
            <person name="Naidoo K."/>
            <person name="Pethybridge S.J."/>
            <person name="Sun J."/>
            <person name="Steenkamp E.T."/>
            <person name="van der Nest M.A."/>
            <person name="van Wyk S."/>
            <person name="Wingfield M.J."/>
            <person name="Xiong C."/>
            <person name="Yue Q."/>
            <person name="Zhang X."/>
        </authorList>
    </citation>
    <scope>NUCLEOTIDE SEQUENCE [LARGE SCALE GENOMIC DNA]</scope>
    <source>
        <strain evidence="2 3">BP5796</strain>
    </source>
</reference>
<dbReference type="AlphaFoldDB" id="A0A3D8QLG9"/>
<keyword evidence="3" id="KW-1185">Reference proteome</keyword>
<proteinExistence type="predicted"/>
<accession>A0A3D8QLG9</accession>
<feature type="compositionally biased region" description="Acidic residues" evidence="1">
    <location>
        <begin position="177"/>
        <end position="207"/>
    </location>
</feature>
<dbReference type="OrthoDB" id="10381139at2759"/>
<dbReference type="EMBL" id="PDLN01000017">
    <property type="protein sequence ID" value="RDW62645.1"/>
    <property type="molecule type" value="Genomic_DNA"/>
</dbReference>
<protein>
    <submittedName>
        <fullName evidence="2">Uncharacterized protein</fullName>
    </submittedName>
</protein>
<feature type="compositionally biased region" description="Polar residues" evidence="1">
    <location>
        <begin position="1"/>
        <end position="22"/>
    </location>
</feature>
<evidence type="ECO:0000256" key="1">
    <source>
        <dbReference type="SAM" id="MobiDB-lite"/>
    </source>
</evidence>
<evidence type="ECO:0000313" key="2">
    <source>
        <dbReference type="EMBL" id="RDW62645.1"/>
    </source>
</evidence>
<organism evidence="2 3">
    <name type="scientific">Coleophoma crateriformis</name>
    <dbReference type="NCBI Taxonomy" id="565419"/>
    <lineage>
        <taxon>Eukaryota</taxon>
        <taxon>Fungi</taxon>
        <taxon>Dikarya</taxon>
        <taxon>Ascomycota</taxon>
        <taxon>Pezizomycotina</taxon>
        <taxon>Leotiomycetes</taxon>
        <taxon>Helotiales</taxon>
        <taxon>Dermateaceae</taxon>
        <taxon>Coleophoma</taxon>
    </lineage>
</organism>
<gene>
    <name evidence="2" type="ORF">BP5796_10947</name>
</gene>
<sequence length="226" mass="24470">MENQNTAQDPQHDPASNQAAPGSSSSSTTILPGTALPATNITMTNFLFQATAAIEQMLHNTNNTSETNINLTALANALSFGTGQQRTYQDPSPRRTSSSLDFLHSYIPDVTSNPDEEDGTLDVPTTEALTDIVEALARYAQAVDSVQLRKMFFFCSIVCQKRVSALEDELALILGEADFDEESDGGDDDEYGYEEGEGETDAYEEDGFPGAWEGNVEVGDDEMVMS</sequence>